<comment type="caution">
    <text evidence="1">The sequence shown here is derived from an EMBL/GenBank/DDBJ whole genome shotgun (WGS) entry which is preliminary data.</text>
</comment>
<sequence length="193" mass="21229">MSRALCDEEEEAGDAALRCGPGRAARLGAWHFLAPILWIVIPGTHLTCKEIPQSCVDVFQIRRGGEASLSKWRERIFFSSQADVGEEYSRPGFRSSEKMPPLGSQEVSTDRLVSSILRPQPSLSSRLPQPSAMGEKSDYQRLASGKEEARPKNLAPSCNGFLGALPQRAPAKRIIWRYPDSRSESGVGTEGEE</sequence>
<dbReference type="EMBL" id="CM037619">
    <property type="protein sequence ID" value="KAH8006268.1"/>
    <property type="molecule type" value="Genomic_DNA"/>
</dbReference>
<accession>A0ACB8FL18</accession>
<protein>
    <submittedName>
        <fullName evidence="1">Uncharacterized protein</fullName>
    </submittedName>
</protein>
<keyword evidence="2" id="KW-1185">Reference proteome</keyword>
<proteinExistence type="predicted"/>
<gene>
    <name evidence="1" type="ORF">K3G42_001319</name>
</gene>
<dbReference type="Proteomes" id="UP000827872">
    <property type="component" value="Linkage Group LG06"/>
</dbReference>
<name>A0ACB8FL18_9SAUR</name>
<reference evidence="1" key="1">
    <citation type="submission" date="2021-08" db="EMBL/GenBank/DDBJ databases">
        <title>The first chromosome-level gecko genome reveals the dynamic sex chromosomes of Neotropical dwarf geckos (Sphaerodactylidae: Sphaerodactylus).</title>
        <authorList>
            <person name="Pinto B.J."/>
            <person name="Keating S.E."/>
            <person name="Gamble T."/>
        </authorList>
    </citation>
    <scope>NUCLEOTIDE SEQUENCE</scope>
    <source>
        <strain evidence="1">TG3544</strain>
    </source>
</reference>
<evidence type="ECO:0000313" key="2">
    <source>
        <dbReference type="Proteomes" id="UP000827872"/>
    </source>
</evidence>
<organism evidence="1 2">
    <name type="scientific">Sphaerodactylus townsendi</name>
    <dbReference type="NCBI Taxonomy" id="933632"/>
    <lineage>
        <taxon>Eukaryota</taxon>
        <taxon>Metazoa</taxon>
        <taxon>Chordata</taxon>
        <taxon>Craniata</taxon>
        <taxon>Vertebrata</taxon>
        <taxon>Euteleostomi</taxon>
        <taxon>Lepidosauria</taxon>
        <taxon>Squamata</taxon>
        <taxon>Bifurcata</taxon>
        <taxon>Gekkota</taxon>
        <taxon>Sphaerodactylidae</taxon>
        <taxon>Sphaerodactylus</taxon>
    </lineage>
</organism>
<evidence type="ECO:0000313" key="1">
    <source>
        <dbReference type="EMBL" id="KAH8006268.1"/>
    </source>
</evidence>